<reference evidence="2 3" key="1">
    <citation type="submission" date="2018-11" db="EMBL/GenBank/DDBJ databases">
        <authorList>
            <consortium name="Pathogen Informatics"/>
        </authorList>
    </citation>
    <scope>NUCLEOTIDE SEQUENCE [LARGE SCALE GENOMIC DNA]</scope>
</reference>
<sequence>MAKVWKYIRGDRFEEDVRADGKIVAVTGANSGIGQAIAAELNRRGAIVYMLIRNQQRGLESIKRLEESTDGRIINVSSVLYEYGDTISLGVVNDPQNYGGMTAYSRSKMAQVMYTRHLARFVEKRNLPITVTVCHPGNVDTNILKESGYQWNLRPIMWFVLMTDDDGAQMPLYLAVSKKLPKNSNGQYFRCA</sequence>
<accession>A0A183GFZ6</accession>
<dbReference type="Gene3D" id="3.40.50.720">
    <property type="entry name" value="NAD(P)-binding Rossmann-like Domain"/>
    <property type="match status" value="2"/>
</dbReference>
<protein>
    <submittedName>
        <fullName evidence="4">Retinol dehydrogenase 12</fullName>
    </submittedName>
</protein>
<dbReference type="InterPro" id="IPR002347">
    <property type="entry name" value="SDR_fam"/>
</dbReference>
<gene>
    <name evidence="2" type="ORF">HPBE_LOCUS21364</name>
</gene>
<evidence type="ECO:0000313" key="3">
    <source>
        <dbReference type="Proteomes" id="UP000050761"/>
    </source>
</evidence>
<name>A0A183GFZ6_HELPZ</name>
<evidence type="ECO:0000256" key="1">
    <source>
        <dbReference type="ARBA" id="ARBA00023002"/>
    </source>
</evidence>
<evidence type="ECO:0000313" key="4">
    <source>
        <dbReference type="WBParaSite" id="HPBE_0002136501-mRNA-1"/>
    </source>
</evidence>
<dbReference type="PRINTS" id="PR00081">
    <property type="entry name" value="GDHRDH"/>
</dbReference>
<dbReference type="OrthoDB" id="191139at2759"/>
<dbReference type="InterPro" id="IPR036291">
    <property type="entry name" value="NAD(P)-bd_dom_sf"/>
</dbReference>
<dbReference type="PANTHER" id="PTHR43157:SF31">
    <property type="entry name" value="PHOSPHATIDYLINOSITOL-GLYCAN BIOSYNTHESIS CLASS F PROTEIN"/>
    <property type="match status" value="1"/>
</dbReference>
<keyword evidence="1" id="KW-0560">Oxidoreductase</keyword>
<proteinExistence type="predicted"/>
<dbReference type="WBParaSite" id="HPBE_0002136501-mRNA-1">
    <property type="protein sequence ID" value="HPBE_0002136501-mRNA-1"/>
    <property type="gene ID" value="HPBE_0002136501"/>
</dbReference>
<dbReference type="SUPFAM" id="SSF51735">
    <property type="entry name" value="NAD(P)-binding Rossmann-fold domains"/>
    <property type="match status" value="1"/>
</dbReference>
<dbReference type="Proteomes" id="UP000050761">
    <property type="component" value="Unassembled WGS sequence"/>
</dbReference>
<accession>A0A3P8BV22</accession>
<dbReference type="Pfam" id="PF00106">
    <property type="entry name" value="adh_short"/>
    <property type="match status" value="1"/>
</dbReference>
<dbReference type="EMBL" id="UZAH01032934">
    <property type="protein sequence ID" value="VDP24831.1"/>
    <property type="molecule type" value="Genomic_DNA"/>
</dbReference>
<dbReference type="GO" id="GO:0016491">
    <property type="term" value="F:oxidoreductase activity"/>
    <property type="evidence" value="ECO:0007669"/>
    <property type="project" value="UniProtKB-KW"/>
</dbReference>
<dbReference type="PANTHER" id="PTHR43157">
    <property type="entry name" value="PHOSPHATIDYLINOSITOL-GLYCAN BIOSYNTHESIS CLASS F PROTEIN-RELATED"/>
    <property type="match status" value="1"/>
</dbReference>
<reference evidence="4" key="2">
    <citation type="submission" date="2019-09" db="UniProtKB">
        <authorList>
            <consortium name="WormBaseParasite"/>
        </authorList>
    </citation>
    <scope>IDENTIFICATION</scope>
</reference>
<keyword evidence="3" id="KW-1185">Reference proteome</keyword>
<evidence type="ECO:0000313" key="2">
    <source>
        <dbReference type="EMBL" id="VDP24831.1"/>
    </source>
</evidence>
<dbReference type="AlphaFoldDB" id="A0A183GFZ6"/>
<organism evidence="3 4">
    <name type="scientific">Heligmosomoides polygyrus</name>
    <name type="common">Parasitic roundworm</name>
    <dbReference type="NCBI Taxonomy" id="6339"/>
    <lineage>
        <taxon>Eukaryota</taxon>
        <taxon>Metazoa</taxon>
        <taxon>Ecdysozoa</taxon>
        <taxon>Nematoda</taxon>
        <taxon>Chromadorea</taxon>
        <taxon>Rhabditida</taxon>
        <taxon>Rhabditina</taxon>
        <taxon>Rhabditomorpha</taxon>
        <taxon>Strongyloidea</taxon>
        <taxon>Heligmosomidae</taxon>
        <taxon>Heligmosomoides</taxon>
    </lineage>
</organism>